<protein>
    <recommendedName>
        <fullName evidence="1">Glyoxalase/fosfomycin resistance/dioxygenase domain-containing protein</fullName>
    </recommendedName>
</protein>
<accession>A0A1S2VAP9</accession>
<dbReference type="Proteomes" id="UP000181790">
    <property type="component" value="Unassembled WGS sequence"/>
</dbReference>
<organism evidence="2 3">
    <name type="scientific">Arsenicibacter rosenii</name>
    <dbReference type="NCBI Taxonomy" id="1750698"/>
    <lineage>
        <taxon>Bacteria</taxon>
        <taxon>Pseudomonadati</taxon>
        <taxon>Bacteroidota</taxon>
        <taxon>Cytophagia</taxon>
        <taxon>Cytophagales</taxon>
        <taxon>Spirosomataceae</taxon>
        <taxon>Arsenicibacter</taxon>
    </lineage>
</organism>
<comment type="caution">
    <text evidence="2">The sequence shown here is derived from an EMBL/GenBank/DDBJ whole genome shotgun (WGS) entry which is preliminary data.</text>
</comment>
<name>A0A1S2VAP9_9BACT</name>
<feature type="domain" description="Glyoxalase/fosfomycin resistance/dioxygenase" evidence="1">
    <location>
        <begin position="7"/>
        <end position="115"/>
    </location>
</feature>
<keyword evidence="3" id="KW-1185">Reference proteome</keyword>
<dbReference type="SUPFAM" id="SSF54593">
    <property type="entry name" value="Glyoxalase/Bleomycin resistance protein/Dihydroxybiphenyl dioxygenase"/>
    <property type="match status" value="1"/>
</dbReference>
<dbReference type="InterPro" id="IPR004360">
    <property type="entry name" value="Glyas_Fos-R_dOase_dom"/>
</dbReference>
<dbReference type="AlphaFoldDB" id="A0A1S2VAP9"/>
<evidence type="ECO:0000259" key="1">
    <source>
        <dbReference type="Pfam" id="PF00903"/>
    </source>
</evidence>
<gene>
    <name evidence="2" type="ORF">BLX24_28110</name>
</gene>
<evidence type="ECO:0000313" key="3">
    <source>
        <dbReference type="Proteomes" id="UP000181790"/>
    </source>
</evidence>
<dbReference type="RefSeq" id="WP_071506569.1">
    <property type="nucleotide sequence ID" value="NZ_MORL01000035.1"/>
</dbReference>
<reference evidence="2 3" key="1">
    <citation type="submission" date="2016-10" db="EMBL/GenBank/DDBJ databases">
        <title>Arsenicibacter rosenii gen. nov., sp. nov., an efficient arsenic-methylating bacterium isolated from an arsenic-contaminated paddy soil.</title>
        <authorList>
            <person name="Huang K."/>
        </authorList>
    </citation>
    <scope>NUCLEOTIDE SEQUENCE [LARGE SCALE GENOMIC DNA]</scope>
    <source>
        <strain evidence="2 3">SM-1</strain>
    </source>
</reference>
<evidence type="ECO:0000313" key="2">
    <source>
        <dbReference type="EMBL" id="OIN55791.1"/>
    </source>
</evidence>
<sequence>MATILQNHYVLAVHDLDVMSTFFQQLGFREQSRPPGWVFVVKDNCMVMMGLCMDAIPAAELGDHNYFGYLRVDDARSYFQDILHSGVDILFPIADKPWQMREFGVRSPEGHRIMIGQYIGQ</sequence>
<dbReference type="InterPro" id="IPR029068">
    <property type="entry name" value="Glyas_Bleomycin-R_OHBP_Dase"/>
</dbReference>
<dbReference type="EMBL" id="MORL01000035">
    <property type="protein sequence ID" value="OIN55791.1"/>
    <property type="molecule type" value="Genomic_DNA"/>
</dbReference>
<dbReference type="Pfam" id="PF00903">
    <property type="entry name" value="Glyoxalase"/>
    <property type="match status" value="1"/>
</dbReference>
<dbReference type="Gene3D" id="3.10.180.10">
    <property type="entry name" value="2,3-Dihydroxybiphenyl 1,2-Dioxygenase, domain 1"/>
    <property type="match status" value="1"/>
</dbReference>
<proteinExistence type="predicted"/>